<comment type="caution">
    <text evidence="1">The sequence shown here is derived from an EMBL/GenBank/DDBJ whole genome shotgun (WGS) entry which is preliminary data.</text>
</comment>
<proteinExistence type="predicted"/>
<evidence type="ECO:0000313" key="1">
    <source>
        <dbReference type="EMBL" id="KAI4313423.1"/>
    </source>
</evidence>
<dbReference type="Proteomes" id="UP000828941">
    <property type="component" value="Chromosome 11"/>
</dbReference>
<evidence type="ECO:0000313" key="2">
    <source>
        <dbReference type="Proteomes" id="UP000828941"/>
    </source>
</evidence>
<accession>A0ACB9LQA5</accession>
<sequence length="331" mass="37149">MSSDPPPTLPLPVLPDPHRHHPVHLPLIHGGATSSASPSTAPSSLAREYRKGNWTIQETLILITAKKLDDERRLKTPSTSTSTAQEGGARGVACAARTSGELRWKWVENYCWSQGCLRSQNQCNDKWDNLLRDYKKVRDYEMKSEGSPIDYPSYWAMDKHQRKERNLPSNMVSEVYQAISEVLQRKYTQRTTTPQPQAAFPPPLPPLAPPPPPPPPPQAPTTSATPAVSERSESSATEYSEDTDSESKRRKVRNLGSSIMRSATVLARALQSCEEKKERRHRELMELEHRRLEIEETRNEVNRQGIASLVAAVTNLSGAIQSLISERHGHR</sequence>
<keyword evidence="2" id="KW-1185">Reference proteome</keyword>
<gene>
    <name evidence="1" type="ORF">L6164_026407</name>
</gene>
<name>A0ACB9LQA5_BAUVA</name>
<protein>
    <submittedName>
        <fullName evidence="1">Uncharacterized protein</fullName>
    </submittedName>
</protein>
<organism evidence="1 2">
    <name type="scientific">Bauhinia variegata</name>
    <name type="common">Purple orchid tree</name>
    <name type="synonym">Phanera variegata</name>
    <dbReference type="NCBI Taxonomy" id="167791"/>
    <lineage>
        <taxon>Eukaryota</taxon>
        <taxon>Viridiplantae</taxon>
        <taxon>Streptophyta</taxon>
        <taxon>Embryophyta</taxon>
        <taxon>Tracheophyta</taxon>
        <taxon>Spermatophyta</taxon>
        <taxon>Magnoliopsida</taxon>
        <taxon>eudicotyledons</taxon>
        <taxon>Gunneridae</taxon>
        <taxon>Pentapetalae</taxon>
        <taxon>rosids</taxon>
        <taxon>fabids</taxon>
        <taxon>Fabales</taxon>
        <taxon>Fabaceae</taxon>
        <taxon>Cercidoideae</taxon>
        <taxon>Cercideae</taxon>
        <taxon>Bauhiniinae</taxon>
        <taxon>Bauhinia</taxon>
    </lineage>
</organism>
<reference evidence="1 2" key="1">
    <citation type="journal article" date="2022" name="DNA Res.">
        <title>Chromosomal-level genome assembly of the orchid tree Bauhinia variegata (Leguminosae; Cercidoideae) supports the allotetraploid origin hypothesis of Bauhinia.</title>
        <authorList>
            <person name="Zhong Y."/>
            <person name="Chen Y."/>
            <person name="Zheng D."/>
            <person name="Pang J."/>
            <person name="Liu Y."/>
            <person name="Luo S."/>
            <person name="Meng S."/>
            <person name="Qian L."/>
            <person name="Wei D."/>
            <person name="Dai S."/>
            <person name="Zhou R."/>
        </authorList>
    </citation>
    <scope>NUCLEOTIDE SEQUENCE [LARGE SCALE GENOMIC DNA]</scope>
    <source>
        <strain evidence="1">BV-YZ2020</strain>
    </source>
</reference>
<dbReference type="EMBL" id="CM039436">
    <property type="protein sequence ID" value="KAI4313423.1"/>
    <property type="molecule type" value="Genomic_DNA"/>
</dbReference>